<keyword evidence="7" id="KW-1185">Reference proteome</keyword>
<keyword evidence="5" id="KW-0963">Cytoplasm</keyword>
<evidence type="ECO:0000313" key="7">
    <source>
        <dbReference type="Proteomes" id="UP001439008"/>
    </source>
</evidence>
<sequence length="303" mass="34221">MNRKSDNQAFKELEILETPMNCIVVGMAGSGKTTLLQRIKAHCNEKSIKAYMINLDPAVYRVPYATDIDIRDSVNYQKVMQNFDLGPNGAILTSLNLFATKFDQVLRLISKRAQSHQYAFIDTPGQVEAFTWSASGAVISESLSTSFPTAILFVVDSTRTKSPVTFMSNMMYACSILYKTNLPLLVVFNKIDLYSHEMAIKWMKDIDLFEEALLEDSTYMATLTSSMGSALSEFYEKIKQVGVSAKTGQGMGKLFDLIGSLEKEYKTDFAPFLLERKKENDLRKSERVNEQILKLNKDINKKI</sequence>
<comment type="subunit">
    <text evidence="5">Binds to RNA polymerase II.</text>
</comment>
<proteinExistence type="inferred from homology"/>
<comment type="caution">
    <text evidence="6">The sequence shown here is derived from an EMBL/GenBank/DDBJ whole genome shotgun (WGS) entry which is preliminary data.</text>
</comment>
<evidence type="ECO:0000313" key="6">
    <source>
        <dbReference type="EMBL" id="MES1919737.1"/>
    </source>
</evidence>
<dbReference type="InterPro" id="IPR030230">
    <property type="entry name" value="Gpn1/Npa3/XAB1"/>
</dbReference>
<reference evidence="6 7" key="1">
    <citation type="journal article" date="2024" name="BMC Biol.">
        <title>Comparative genomics of Ascetosporea gives new insight into the evolutionary basis for animal parasitism in Rhizaria.</title>
        <authorList>
            <person name="Hiltunen Thoren M."/>
            <person name="Onut-Brannstrom I."/>
            <person name="Alfjorden A."/>
            <person name="Peckova H."/>
            <person name="Swords F."/>
            <person name="Hooper C."/>
            <person name="Holzer A.S."/>
            <person name="Bass D."/>
            <person name="Burki F."/>
        </authorList>
    </citation>
    <scope>NUCLEOTIDE SEQUENCE [LARGE SCALE GENOMIC DNA]</scope>
    <source>
        <strain evidence="6">20-A016</strain>
    </source>
</reference>
<comment type="similarity">
    <text evidence="1 5">Belongs to the GPN-loop GTPase family.</text>
</comment>
<keyword evidence="2 5" id="KW-0547">Nucleotide-binding</keyword>
<keyword evidence="3 5" id="KW-0378">Hydrolase</keyword>
<comment type="function">
    <text evidence="5">Small GTPase required for proper nuclear import of RNA polymerase II (RNAPII). May act at an RNAP assembly step prior to nuclear import.</text>
</comment>
<name>A0ABV2AJC9_9EUKA</name>
<gene>
    <name evidence="6" type="primary">GPN1</name>
    <name evidence="6" type="ORF">MHBO_001517</name>
</gene>
<dbReference type="Proteomes" id="UP001439008">
    <property type="component" value="Unassembled WGS sequence"/>
</dbReference>
<evidence type="ECO:0000256" key="4">
    <source>
        <dbReference type="ARBA" id="ARBA00023134"/>
    </source>
</evidence>
<dbReference type="Gene3D" id="3.40.50.300">
    <property type="entry name" value="P-loop containing nucleotide triphosphate hydrolases"/>
    <property type="match status" value="1"/>
</dbReference>
<keyword evidence="4 5" id="KW-0342">GTP-binding</keyword>
<comment type="subcellular location">
    <subcellularLocation>
        <location evidence="5">Cytoplasm</location>
    </subcellularLocation>
    <subcellularLocation>
        <location evidence="5">Nucleus</location>
    </subcellularLocation>
</comment>
<organism evidence="6 7">
    <name type="scientific">Bonamia ostreae</name>
    <dbReference type="NCBI Taxonomy" id="126728"/>
    <lineage>
        <taxon>Eukaryota</taxon>
        <taxon>Sar</taxon>
        <taxon>Rhizaria</taxon>
        <taxon>Endomyxa</taxon>
        <taxon>Ascetosporea</taxon>
        <taxon>Haplosporida</taxon>
        <taxon>Bonamia</taxon>
    </lineage>
</organism>
<keyword evidence="6" id="KW-0328">Glycosyltransferase</keyword>
<protein>
    <recommendedName>
        <fullName evidence="5">GPN-loop GTPase</fullName>
        <ecNumber evidence="5">3.6.5.-</ecNumber>
    </recommendedName>
</protein>
<dbReference type="InterPro" id="IPR004130">
    <property type="entry name" value="Gpn"/>
</dbReference>
<dbReference type="Pfam" id="PF03029">
    <property type="entry name" value="ATP_bind_1"/>
    <property type="match status" value="1"/>
</dbReference>
<dbReference type="PRINTS" id="PR00449">
    <property type="entry name" value="RASTRNSFRMNG"/>
</dbReference>
<evidence type="ECO:0000256" key="1">
    <source>
        <dbReference type="ARBA" id="ARBA00005290"/>
    </source>
</evidence>
<dbReference type="PANTHER" id="PTHR21231">
    <property type="entry name" value="XPA-BINDING PROTEIN 1-RELATED"/>
    <property type="match status" value="1"/>
</dbReference>
<dbReference type="CDD" id="cd17870">
    <property type="entry name" value="GPN1"/>
    <property type="match status" value="1"/>
</dbReference>
<dbReference type="SUPFAM" id="SSF52540">
    <property type="entry name" value="P-loop containing nucleoside triphosphate hydrolases"/>
    <property type="match status" value="1"/>
</dbReference>
<dbReference type="EMBL" id="JBDODL010000384">
    <property type="protein sequence ID" value="MES1919737.1"/>
    <property type="molecule type" value="Genomic_DNA"/>
</dbReference>
<evidence type="ECO:0000256" key="5">
    <source>
        <dbReference type="RuleBase" id="RU365059"/>
    </source>
</evidence>
<dbReference type="EC" id="3.6.5.-" evidence="5"/>
<evidence type="ECO:0000256" key="3">
    <source>
        <dbReference type="ARBA" id="ARBA00022801"/>
    </source>
</evidence>
<evidence type="ECO:0000256" key="2">
    <source>
        <dbReference type="ARBA" id="ARBA00022741"/>
    </source>
</evidence>
<dbReference type="PANTHER" id="PTHR21231:SF8">
    <property type="entry name" value="GPN-LOOP GTPASE 1"/>
    <property type="match status" value="1"/>
</dbReference>
<dbReference type="GO" id="GO:0003844">
    <property type="term" value="F:1,4-alpha-glucan branching enzyme activity"/>
    <property type="evidence" value="ECO:0007669"/>
    <property type="project" value="UniProtKB-EC"/>
</dbReference>
<keyword evidence="6" id="KW-0808">Transferase</keyword>
<accession>A0ABV2AJC9</accession>
<dbReference type="InterPro" id="IPR027417">
    <property type="entry name" value="P-loop_NTPase"/>
</dbReference>